<accession>A0ABY7CGM0</accession>
<evidence type="ECO:0000313" key="2">
    <source>
        <dbReference type="Proteomes" id="UP001164743"/>
    </source>
</evidence>
<dbReference type="Proteomes" id="UP001164743">
    <property type="component" value="Chromosome 3A"/>
</dbReference>
<keyword evidence="2" id="KW-1185">Reference proteome</keyword>
<dbReference type="GeneID" id="77808319"/>
<sequence length="141" mass="15677">MGIILLEDVLEALLREPIYDETDLDEHALQWINNLLAQQTSITAEPSAAKLVLLNHRKALKLLAKRLGGPLVASCKLHTSKSFYALSDNNRLSTATQICTLECNQISKFSILGGGAPEDWTNASFEEQNPERCGLRLPLYR</sequence>
<evidence type="ECO:0000313" key="1">
    <source>
        <dbReference type="EMBL" id="WAQ83087.1"/>
    </source>
</evidence>
<proteinExistence type="predicted"/>
<organism evidence="1 2">
    <name type="scientific">Puccinia triticina</name>
    <dbReference type="NCBI Taxonomy" id="208348"/>
    <lineage>
        <taxon>Eukaryota</taxon>
        <taxon>Fungi</taxon>
        <taxon>Dikarya</taxon>
        <taxon>Basidiomycota</taxon>
        <taxon>Pucciniomycotina</taxon>
        <taxon>Pucciniomycetes</taxon>
        <taxon>Pucciniales</taxon>
        <taxon>Pucciniaceae</taxon>
        <taxon>Puccinia</taxon>
    </lineage>
</organism>
<dbReference type="EMBL" id="CP110423">
    <property type="protein sequence ID" value="WAQ83087.1"/>
    <property type="molecule type" value="Genomic_DNA"/>
</dbReference>
<gene>
    <name evidence="1" type="ORF">PtA15_3A454</name>
</gene>
<reference evidence="1" key="1">
    <citation type="submission" date="2022-10" db="EMBL/GenBank/DDBJ databases">
        <title>Puccinia triticina Genome sequencing and assembly.</title>
        <authorList>
            <person name="Li C."/>
        </authorList>
    </citation>
    <scope>NUCLEOTIDE SEQUENCE</scope>
    <source>
        <strain evidence="1">Pt15</strain>
    </source>
</reference>
<protein>
    <submittedName>
        <fullName evidence="1">Uncharacterized protein</fullName>
    </submittedName>
</protein>
<dbReference type="RefSeq" id="XP_053018642.1">
    <property type="nucleotide sequence ID" value="XM_053167424.1"/>
</dbReference>
<name>A0ABY7CGM0_9BASI</name>